<keyword evidence="7" id="KW-0066">ATP synthesis</keyword>
<dbReference type="Pfam" id="PF02823">
    <property type="entry name" value="ATP-synt_DE_N"/>
    <property type="match status" value="1"/>
</dbReference>
<dbReference type="Pfam" id="PF00401">
    <property type="entry name" value="ATP-synt_DE"/>
    <property type="match status" value="1"/>
</dbReference>
<dbReference type="GO" id="GO:0012505">
    <property type="term" value="C:endomembrane system"/>
    <property type="evidence" value="ECO:0007669"/>
    <property type="project" value="UniProtKB-SubCell"/>
</dbReference>
<evidence type="ECO:0000256" key="4">
    <source>
        <dbReference type="ARBA" id="ARBA00023065"/>
    </source>
</evidence>
<dbReference type="InterPro" id="IPR020547">
    <property type="entry name" value="ATP_synth_F1_esu_C"/>
</dbReference>
<dbReference type="Gene3D" id="2.60.15.10">
    <property type="entry name" value="F0F1 ATP synthase delta/epsilon subunit, N-terminal"/>
    <property type="match status" value="1"/>
</dbReference>
<name>A0AB32XAV4_MYCFM</name>
<evidence type="ECO:0000259" key="9">
    <source>
        <dbReference type="Pfam" id="PF02823"/>
    </source>
</evidence>
<evidence type="ECO:0000256" key="5">
    <source>
        <dbReference type="ARBA" id="ARBA00023136"/>
    </source>
</evidence>
<evidence type="ECO:0000256" key="2">
    <source>
        <dbReference type="ARBA" id="ARBA00005712"/>
    </source>
</evidence>
<dbReference type="InterPro" id="IPR036771">
    <property type="entry name" value="ATPsynth_dsu/esu_N"/>
</dbReference>
<evidence type="ECO:0000313" key="11">
    <source>
        <dbReference type="Proteomes" id="UP000007473"/>
    </source>
</evidence>
<keyword evidence="7" id="KW-1003">Cell membrane</keyword>
<accession>A0AB32XAV4</accession>
<evidence type="ECO:0000256" key="3">
    <source>
        <dbReference type="ARBA" id="ARBA00022448"/>
    </source>
</evidence>
<comment type="subunit">
    <text evidence="7">F-type ATPases have 2 components, CF(1) - the catalytic core - and CF(0) - the membrane proton channel. CF(1) has five subunits: alpha(3), beta(3), gamma(1), delta(1), epsilon(1). CF(0) has three main subunits: a, b and c.</text>
</comment>
<dbReference type="GO" id="GO:0046933">
    <property type="term" value="F:proton-transporting ATP synthase activity, rotational mechanism"/>
    <property type="evidence" value="ECO:0007669"/>
    <property type="project" value="UniProtKB-UniRule"/>
</dbReference>
<dbReference type="InterPro" id="IPR020546">
    <property type="entry name" value="ATP_synth_F1_dsu/esu_N"/>
</dbReference>
<feature type="domain" description="ATP synthase F1 complex delta/epsilon subunit N-terminal" evidence="9">
    <location>
        <begin position="8"/>
        <end position="87"/>
    </location>
</feature>
<keyword evidence="5 7" id="KW-0472">Membrane</keyword>
<dbReference type="EMBL" id="CP002458">
    <property type="protein sequence ID" value="ADV34278.1"/>
    <property type="molecule type" value="Genomic_DNA"/>
</dbReference>
<dbReference type="Proteomes" id="UP000007473">
    <property type="component" value="Chromosome"/>
</dbReference>
<keyword evidence="3 7" id="KW-0813">Transport</keyword>
<sequence length="141" mass="16149">MLNKKTTHLKITTLEEIFFEGDVRSVTLRTKTGGAICLQPSRTPFFSTIDICELTINSPKDNDFRVCSIGGGLVYADATNINIITDDIIFGKNIDIKRAKIDRDFAMAQLEKFRDTKEEVQYEIKLRKALNRIDVYNRNIK</sequence>
<keyword evidence="7" id="KW-0375">Hydrogen ion transport</keyword>
<protein>
    <recommendedName>
        <fullName evidence="7">ATP synthase epsilon chain</fullName>
    </recommendedName>
    <alternativeName>
        <fullName evidence="7">ATP synthase F1 sector epsilon subunit</fullName>
    </alternativeName>
    <alternativeName>
        <fullName evidence="7">F-ATPase epsilon subunit</fullName>
    </alternativeName>
</protein>
<organism evidence="10 11">
    <name type="scientific">Mycoplasmopsis fermentans (strain M64)</name>
    <name type="common">Mycoplasma fermentans</name>
    <dbReference type="NCBI Taxonomy" id="943945"/>
    <lineage>
        <taxon>Bacteria</taxon>
        <taxon>Bacillati</taxon>
        <taxon>Mycoplasmatota</taxon>
        <taxon>Mycoplasmoidales</taxon>
        <taxon>Metamycoplasmataceae</taxon>
        <taxon>Mycoplasmopsis</taxon>
    </lineage>
</organism>
<evidence type="ECO:0000256" key="6">
    <source>
        <dbReference type="ARBA" id="ARBA00023196"/>
    </source>
</evidence>
<dbReference type="InterPro" id="IPR001469">
    <property type="entry name" value="ATP_synth_F1_dsu/esu"/>
</dbReference>
<comment type="similarity">
    <text evidence="2 7">Belongs to the ATPase epsilon chain family.</text>
</comment>
<dbReference type="AlphaFoldDB" id="A0AB32XAV4"/>
<dbReference type="HAMAP" id="MF_00530">
    <property type="entry name" value="ATP_synth_epsil_bac"/>
    <property type="match status" value="1"/>
</dbReference>
<evidence type="ECO:0000256" key="7">
    <source>
        <dbReference type="HAMAP-Rule" id="MF_00530"/>
    </source>
</evidence>
<reference evidence="10 11" key="1">
    <citation type="journal article" date="2011" name="J. Bacteriol.">
        <title>Genome sequence of the repetitive-sequence-rich Mycoplasma fermentans strain M64.</title>
        <authorList>
            <person name="Shu H.W."/>
            <person name="Liu T.T."/>
            <person name="Chang H.Y."/>
            <person name="Liu Y.M."/>
            <person name="Wu K.M."/>
            <person name="Shu H.Y."/>
            <person name="Tsai S.F."/>
            <person name="Hsiao K.J."/>
            <person name="Hu W.S."/>
            <person name="Ng W.V."/>
        </authorList>
    </citation>
    <scope>NUCLEOTIDE SEQUENCE [LARGE SCALE GENOMIC DNA]</scope>
    <source>
        <strain evidence="10 11">M64</strain>
    </source>
</reference>
<keyword evidence="6 7" id="KW-0139">CF(1)</keyword>
<proteinExistence type="inferred from homology"/>
<comment type="subcellular location">
    <subcellularLocation>
        <location evidence="7">Cell membrane</location>
        <topology evidence="7">Peripheral membrane protein</topology>
    </subcellularLocation>
    <subcellularLocation>
        <location evidence="1">Endomembrane system</location>
        <topology evidence="1">Peripheral membrane protein</topology>
    </subcellularLocation>
</comment>
<keyword evidence="4 7" id="KW-0406">Ion transport</keyword>
<feature type="domain" description="ATP synthase epsilon subunit C-terminal" evidence="8">
    <location>
        <begin position="93"/>
        <end position="135"/>
    </location>
</feature>
<gene>
    <name evidence="7 10" type="primary">atpC</name>
    <name evidence="10" type="ordered locus">MfeM64YM_0273</name>
</gene>
<dbReference type="RefSeq" id="WP_013354474.1">
    <property type="nucleotide sequence ID" value="NC_014921.1"/>
</dbReference>
<evidence type="ECO:0000313" key="10">
    <source>
        <dbReference type="EMBL" id="ADV34278.1"/>
    </source>
</evidence>
<dbReference type="GO" id="GO:0005886">
    <property type="term" value="C:plasma membrane"/>
    <property type="evidence" value="ECO:0007669"/>
    <property type="project" value="UniProtKB-SubCell"/>
</dbReference>
<evidence type="ECO:0000256" key="1">
    <source>
        <dbReference type="ARBA" id="ARBA00004184"/>
    </source>
</evidence>
<dbReference type="GO" id="GO:0045259">
    <property type="term" value="C:proton-transporting ATP synthase complex"/>
    <property type="evidence" value="ECO:0007669"/>
    <property type="project" value="UniProtKB-KW"/>
</dbReference>
<comment type="function">
    <text evidence="7">Produces ATP from ADP in the presence of a proton gradient across the membrane.</text>
</comment>
<dbReference type="KEGG" id="mfm:MfeM64YM_0273"/>
<dbReference type="GO" id="GO:0005524">
    <property type="term" value="F:ATP binding"/>
    <property type="evidence" value="ECO:0007669"/>
    <property type="project" value="UniProtKB-UniRule"/>
</dbReference>
<dbReference type="SUPFAM" id="SSF51344">
    <property type="entry name" value="Epsilon subunit of F1F0-ATP synthase N-terminal domain"/>
    <property type="match status" value="1"/>
</dbReference>
<evidence type="ECO:0000259" key="8">
    <source>
        <dbReference type="Pfam" id="PF00401"/>
    </source>
</evidence>